<keyword evidence="4" id="KW-1185">Reference proteome</keyword>
<protein>
    <submittedName>
        <fullName evidence="3">Glycosyltransferase involved in cell wall biosynthesis</fullName>
    </submittedName>
</protein>
<feature type="domain" description="Glycosyl transferase family 1" evidence="1">
    <location>
        <begin position="211"/>
        <end position="371"/>
    </location>
</feature>
<dbReference type="SUPFAM" id="SSF53756">
    <property type="entry name" value="UDP-Glycosyltransferase/glycogen phosphorylase"/>
    <property type="match status" value="1"/>
</dbReference>
<dbReference type="InterPro" id="IPR001296">
    <property type="entry name" value="Glyco_trans_1"/>
</dbReference>
<dbReference type="Gene3D" id="3.40.50.2000">
    <property type="entry name" value="Glycogen Phosphorylase B"/>
    <property type="match status" value="2"/>
</dbReference>
<accession>A0ABX1HQT7</accession>
<dbReference type="EMBL" id="JAAVTK010000017">
    <property type="protein sequence ID" value="NKI91476.1"/>
    <property type="molecule type" value="Genomic_DNA"/>
</dbReference>
<evidence type="ECO:0000313" key="3">
    <source>
        <dbReference type="EMBL" id="NKI91476.1"/>
    </source>
</evidence>
<dbReference type="PANTHER" id="PTHR12526">
    <property type="entry name" value="GLYCOSYLTRANSFERASE"/>
    <property type="match status" value="1"/>
</dbReference>
<comment type="caution">
    <text evidence="3">The sequence shown here is derived from an EMBL/GenBank/DDBJ whole genome shotgun (WGS) entry which is preliminary data.</text>
</comment>
<evidence type="ECO:0000313" key="4">
    <source>
        <dbReference type="Proteomes" id="UP000717634"/>
    </source>
</evidence>
<feature type="domain" description="Glycosyltransferase subfamily 4-like N-terminal" evidence="2">
    <location>
        <begin position="90"/>
        <end position="181"/>
    </location>
</feature>
<name>A0ABX1HQT7_9BACT</name>
<dbReference type="InterPro" id="IPR028098">
    <property type="entry name" value="Glyco_trans_4-like_N"/>
</dbReference>
<sequence>MNKVLYDLMNKVLLCMLPDKQLRVLIVDNSRAITGALNAMRRATQSLRSGIHFEWVLPVGSTCVAELEADGYVVHELPFVELSRRKSDLLLYLPMLLLNGWRLHRLAARRQVDILHLNDFYNLTAYAARWLSGCKLLVVAHVRFLPQAQVSFLARGWRWLAENAAQQVLCVSEAVRSYFASDSVWIHTVYDPLPVRGEKLLPHIVSHDNTSPVRLLYLSNYIRGKGQNLALEAFQSAYARNPNLRLRFMGGNMGMGKNQEFQRELETAAQALNLVGIVHFEGFVVDTEAAIKAHDIILNFSEAESFSLTCLDALYYGVPLIASDCGGPTELFEAGKSGLLVPNRNVSAMADAIVALAADEGLRHQFSGAGRIFVRQKFAPAHTYELLAGYYQQALANA</sequence>
<dbReference type="Pfam" id="PF00534">
    <property type="entry name" value="Glycos_transf_1"/>
    <property type="match status" value="1"/>
</dbReference>
<dbReference type="PANTHER" id="PTHR12526:SF630">
    <property type="entry name" value="GLYCOSYLTRANSFERASE"/>
    <property type="match status" value="1"/>
</dbReference>
<proteinExistence type="predicted"/>
<dbReference type="CDD" id="cd03801">
    <property type="entry name" value="GT4_PimA-like"/>
    <property type="match status" value="1"/>
</dbReference>
<evidence type="ECO:0000259" key="1">
    <source>
        <dbReference type="Pfam" id="PF00534"/>
    </source>
</evidence>
<gene>
    <name evidence="3" type="ORF">HBN54_004095</name>
</gene>
<dbReference type="Proteomes" id="UP000717634">
    <property type="component" value="Unassembled WGS sequence"/>
</dbReference>
<dbReference type="Pfam" id="PF13439">
    <property type="entry name" value="Glyco_transf_4"/>
    <property type="match status" value="1"/>
</dbReference>
<organism evidence="3 4">
    <name type="scientific">Hymenobacter artigasi</name>
    <dbReference type="NCBI Taxonomy" id="2719616"/>
    <lineage>
        <taxon>Bacteria</taxon>
        <taxon>Pseudomonadati</taxon>
        <taxon>Bacteroidota</taxon>
        <taxon>Cytophagia</taxon>
        <taxon>Cytophagales</taxon>
        <taxon>Hymenobacteraceae</taxon>
        <taxon>Hymenobacter</taxon>
    </lineage>
</organism>
<evidence type="ECO:0000259" key="2">
    <source>
        <dbReference type="Pfam" id="PF13439"/>
    </source>
</evidence>
<dbReference type="RefSeq" id="WP_382214413.1">
    <property type="nucleotide sequence ID" value="NZ_JBHSRZ010000013.1"/>
</dbReference>
<reference evidence="3 4" key="1">
    <citation type="submission" date="2020-03" db="EMBL/GenBank/DDBJ databases">
        <title>Genomic Encyclopedia of Type Strains, Phase IV (KMG-V): Genome sequencing to study the core and pangenomes of soil and plant-associated prokaryotes.</title>
        <authorList>
            <person name="Whitman W."/>
        </authorList>
    </citation>
    <scope>NUCLEOTIDE SEQUENCE [LARGE SCALE GENOMIC DNA]</scope>
    <source>
        <strain evidence="3 4">1B</strain>
    </source>
</reference>